<gene>
    <name evidence="11" type="ORF">SeMB42_g05738</name>
</gene>
<evidence type="ECO:0000256" key="1">
    <source>
        <dbReference type="ARBA" id="ARBA00004123"/>
    </source>
</evidence>
<evidence type="ECO:0000313" key="11">
    <source>
        <dbReference type="EMBL" id="TPX41098.1"/>
    </source>
</evidence>
<dbReference type="GO" id="GO:0005634">
    <property type="term" value="C:nucleus"/>
    <property type="evidence" value="ECO:0007669"/>
    <property type="project" value="UniProtKB-SubCell"/>
</dbReference>
<dbReference type="Gene3D" id="1.10.472.10">
    <property type="entry name" value="Cyclin-like"/>
    <property type="match status" value="2"/>
</dbReference>
<dbReference type="FunFam" id="1.10.472.10:FF:000076">
    <property type="entry name" value="RNA polymerase II holoenzyme cyclin-like subunit"/>
    <property type="match status" value="1"/>
</dbReference>
<dbReference type="SMART" id="SM00385">
    <property type="entry name" value="CYCLIN"/>
    <property type="match status" value="2"/>
</dbReference>
<dbReference type="VEuPathDB" id="FungiDB:SeMB42_g05738"/>
<evidence type="ECO:0000256" key="5">
    <source>
        <dbReference type="ARBA" id="ARBA00023127"/>
    </source>
</evidence>
<protein>
    <recommendedName>
        <fullName evidence="10">Cyclin-like domain-containing protein</fullName>
    </recommendedName>
</protein>
<keyword evidence="6" id="KW-0010">Activator</keyword>
<evidence type="ECO:0000256" key="7">
    <source>
        <dbReference type="ARBA" id="ARBA00023163"/>
    </source>
</evidence>
<keyword evidence="12" id="KW-1185">Reference proteome</keyword>
<keyword evidence="5 9" id="KW-0195">Cyclin</keyword>
<evidence type="ECO:0000256" key="9">
    <source>
        <dbReference type="RuleBase" id="RU000383"/>
    </source>
</evidence>
<dbReference type="Pfam" id="PF00134">
    <property type="entry name" value="Cyclin_N"/>
    <property type="match status" value="1"/>
</dbReference>
<dbReference type="InterPro" id="IPR036915">
    <property type="entry name" value="Cyclin-like_sf"/>
</dbReference>
<dbReference type="Proteomes" id="UP000317494">
    <property type="component" value="Unassembled WGS sequence"/>
</dbReference>
<sequence>MATNFWESSHGRHWLLHRSSVLQARCKDLKYITDRELLKLGLHYSNYLLRLGKKLGVRQQVMATASVYFKRFFIKNAFRNTDPPLVVATCMYLACKIEECPQHIKNVVTEMRNLVHETRIDGPFPYETFNLAEFEFYLMEDLDFYMIIYHPYRPLTQYLKLLGIEKSCIQAAWFIVNDTYRTDALLIYPPHMIALTAILMSCVMNEEHIKQEKPHLDLRAWFADLNINMEEIACITQEILDLWQVWDEYDETQVSSILRKLRAPQPQQLSRH</sequence>
<dbReference type="CDD" id="cd20514">
    <property type="entry name" value="CYCLIN_CCNC_rpt2"/>
    <property type="match status" value="1"/>
</dbReference>
<evidence type="ECO:0000256" key="6">
    <source>
        <dbReference type="ARBA" id="ARBA00023159"/>
    </source>
</evidence>
<evidence type="ECO:0000256" key="4">
    <source>
        <dbReference type="ARBA" id="ARBA00023015"/>
    </source>
</evidence>
<evidence type="ECO:0000256" key="3">
    <source>
        <dbReference type="ARBA" id="ARBA00022491"/>
    </source>
</evidence>
<evidence type="ECO:0000313" key="12">
    <source>
        <dbReference type="Proteomes" id="UP000317494"/>
    </source>
</evidence>
<proteinExistence type="inferred from homology"/>
<dbReference type="EMBL" id="QEAN01000286">
    <property type="protein sequence ID" value="TPX41098.1"/>
    <property type="molecule type" value="Genomic_DNA"/>
</dbReference>
<reference evidence="11 12" key="1">
    <citation type="journal article" date="2019" name="Sci. Rep.">
        <title>Comparative genomics of chytrid fungi reveal insights into the obligate biotrophic and pathogenic lifestyle of Synchytrium endobioticum.</title>
        <authorList>
            <person name="van de Vossenberg B.T.L.H."/>
            <person name="Warris S."/>
            <person name="Nguyen H.D.T."/>
            <person name="van Gent-Pelzer M.P.E."/>
            <person name="Joly D.L."/>
            <person name="van de Geest H.C."/>
            <person name="Bonants P.J.M."/>
            <person name="Smith D.S."/>
            <person name="Levesque C.A."/>
            <person name="van der Lee T.A.J."/>
        </authorList>
    </citation>
    <scope>NUCLEOTIDE SEQUENCE [LARGE SCALE GENOMIC DNA]</scope>
    <source>
        <strain evidence="11 12">MB42</strain>
    </source>
</reference>
<dbReference type="GO" id="GO:0016538">
    <property type="term" value="F:cyclin-dependent protein serine/threonine kinase regulator activity"/>
    <property type="evidence" value="ECO:0007669"/>
    <property type="project" value="InterPro"/>
</dbReference>
<dbReference type="InterPro" id="IPR006671">
    <property type="entry name" value="Cyclin_N"/>
</dbReference>
<dbReference type="CDD" id="cd20513">
    <property type="entry name" value="CYCLIN_CCNC_rpt1"/>
    <property type="match status" value="1"/>
</dbReference>
<keyword evidence="4" id="KW-0805">Transcription regulation</keyword>
<dbReference type="InterPro" id="IPR013763">
    <property type="entry name" value="Cyclin-like_dom"/>
</dbReference>
<feature type="domain" description="Cyclin-like" evidence="10">
    <location>
        <begin position="153"/>
        <end position="241"/>
    </location>
</feature>
<dbReference type="GO" id="GO:0006357">
    <property type="term" value="P:regulation of transcription by RNA polymerase II"/>
    <property type="evidence" value="ECO:0007669"/>
    <property type="project" value="InterPro"/>
</dbReference>
<dbReference type="STRING" id="286115.A0A507CPR1"/>
<comment type="subcellular location">
    <subcellularLocation>
        <location evidence="1">Nucleus</location>
    </subcellularLocation>
</comment>
<keyword evidence="8" id="KW-0539">Nucleus</keyword>
<name>A0A507CPR1_9FUNG</name>
<feature type="domain" description="Cyclin-like" evidence="10">
    <location>
        <begin position="46"/>
        <end position="150"/>
    </location>
</feature>
<dbReference type="AlphaFoldDB" id="A0A507CPR1"/>
<dbReference type="PIRSF" id="PIRSF028758">
    <property type="entry name" value="Cyclin, C/H/G types"/>
    <property type="match status" value="1"/>
</dbReference>
<evidence type="ECO:0000259" key="10">
    <source>
        <dbReference type="SMART" id="SM00385"/>
    </source>
</evidence>
<dbReference type="InterPro" id="IPR043198">
    <property type="entry name" value="Cyclin/Ssn8"/>
</dbReference>
<comment type="caution">
    <text evidence="11">The sequence shown here is derived from an EMBL/GenBank/DDBJ whole genome shotgun (WGS) entry which is preliminary data.</text>
</comment>
<evidence type="ECO:0000256" key="8">
    <source>
        <dbReference type="ARBA" id="ARBA00023242"/>
    </source>
</evidence>
<evidence type="ECO:0000256" key="2">
    <source>
        <dbReference type="ARBA" id="ARBA00008638"/>
    </source>
</evidence>
<keyword evidence="7" id="KW-0804">Transcription</keyword>
<dbReference type="PANTHER" id="PTHR10026">
    <property type="entry name" value="CYCLIN"/>
    <property type="match status" value="1"/>
</dbReference>
<accession>A0A507CPR1</accession>
<comment type="similarity">
    <text evidence="2">Belongs to the cyclin family. Cyclin C subfamily.</text>
</comment>
<organism evidence="11 12">
    <name type="scientific">Synchytrium endobioticum</name>
    <dbReference type="NCBI Taxonomy" id="286115"/>
    <lineage>
        <taxon>Eukaryota</taxon>
        <taxon>Fungi</taxon>
        <taxon>Fungi incertae sedis</taxon>
        <taxon>Chytridiomycota</taxon>
        <taxon>Chytridiomycota incertae sedis</taxon>
        <taxon>Chytridiomycetes</taxon>
        <taxon>Synchytriales</taxon>
        <taxon>Synchytriaceae</taxon>
        <taxon>Synchytrium</taxon>
    </lineage>
</organism>
<dbReference type="SUPFAM" id="SSF47954">
    <property type="entry name" value="Cyclin-like"/>
    <property type="match status" value="2"/>
</dbReference>
<keyword evidence="3" id="KW-0678">Repressor</keyword>